<dbReference type="EMBL" id="DVIQ01000024">
    <property type="protein sequence ID" value="HIS30847.1"/>
    <property type="molecule type" value="Genomic_DNA"/>
</dbReference>
<dbReference type="AlphaFoldDB" id="A0A9D1ERS8"/>
<proteinExistence type="predicted"/>
<gene>
    <name evidence="1" type="ORF">IAB44_04750</name>
</gene>
<sequence length="90" mass="10558">MQEKTLTKDGLPEDKGYLECGLPSYLEESLQKMKEAWGKKERGEEYNYFDADYCTLQSDINCAEVNQEISTEAAWYLREKYLDISRETIL</sequence>
<name>A0A9D1ERS8_9FIRM</name>
<evidence type="ECO:0000313" key="2">
    <source>
        <dbReference type="Proteomes" id="UP000823935"/>
    </source>
</evidence>
<evidence type="ECO:0000313" key="1">
    <source>
        <dbReference type="EMBL" id="HIS30847.1"/>
    </source>
</evidence>
<accession>A0A9D1ERS8</accession>
<dbReference type="Proteomes" id="UP000823935">
    <property type="component" value="Unassembled WGS sequence"/>
</dbReference>
<protein>
    <submittedName>
        <fullName evidence="1">Uncharacterized protein</fullName>
    </submittedName>
</protein>
<comment type="caution">
    <text evidence="1">The sequence shown here is derived from an EMBL/GenBank/DDBJ whole genome shotgun (WGS) entry which is preliminary data.</text>
</comment>
<organism evidence="1 2">
    <name type="scientific">Candidatus Limivivens intestinipullorum</name>
    <dbReference type="NCBI Taxonomy" id="2840858"/>
    <lineage>
        <taxon>Bacteria</taxon>
        <taxon>Bacillati</taxon>
        <taxon>Bacillota</taxon>
        <taxon>Clostridia</taxon>
        <taxon>Lachnospirales</taxon>
        <taxon>Lachnospiraceae</taxon>
        <taxon>Lachnospiraceae incertae sedis</taxon>
        <taxon>Candidatus Limivivens</taxon>
    </lineage>
</organism>
<reference evidence="1" key="1">
    <citation type="submission" date="2020-10" db="EMBL/GenBank/DDBJ databases">
        <authorList>
            <person name="Gilroy R."/>
        </authorList>
    </citation>
    <scope>NUCLEOTIDE SEQUENCE</scope>
    <source>
        <strain evidence="1">CHK190-19873</strain>
    </source>
</reference>
<reference evidence="1" key="2">
    <citation type="journal article" date="2021" name="PeerJ">
        <title>Extensive microbial diversity within the chicken gut microbiome revealed by metagenomics and culture.</title>
        <authorList>
            <person name="Gilroy R."/>
            <person name="Ravi A."/>
            <person name="Getino M."/>
            <person name="Pursley I."/>
            <person name="Horton D.L."/>
            <person name="Alikhan N.F."/>
            <person name="Baker D."/>
            <person name="Gharbi K."/>
            <person name="Hall N."/>
            <person name="Watson M."/>
            <person name="Adriaenssens E.M."/>
            <person name="Foster-Nyarko E."/>
            <person name="Jarju S."/>
            <person name="Secka A."/>
            <person name="Antonio M."/>
            <person name="Oren A."/>
            <person name="Chaudhuri R.R."/>
            <person name="La Ragione R."/>
            <person name="Hildebrand F."/>
            <person name="Pallen M.J."/>
        </authorList>
    </citation>
    <scope>NUCLEOTIDE SEQUENCE</scope>
    <source>
        <strain evidence="1">CHK190-19873</strain>
    </source>
</reference>